<dbReference type="Proteomes" id="UP000024635">
    <property type="component" value="Unassembled WGS sequence"/>
</dbReference>
<dbReference type="GO" id="GO:0000184">
    <property type="term" value="P:nuclear-transcribed mRNA catabolic process, nonsense-mediated decay"/>
    <property type="evidence" value="ECO:0007669"/>
    <property type="project" value="UniProtKB-UniRule"/>
</dbReference>
<protein>
    <recommendedName>
        <fullName evidence="3 4">Nonsense-mediated mRNA decay factor SMG8</fullName>
    </recommendedName>
</protein>
<evidence type="ECO:0000256" key="3">
    <source>
        <dbReference type="ARBA" id="ARBA00029509"/>
    </source>
</evidence>
<comment type="function">
    <text evidence="4">Involved in nonsense-mediated decay (NMD) of mRNAs containing premature stop codons.</text>
</comment>
<evidence type="ECO:0000313" key="7">
    <source>
        <dbReference type="Proteomes" id="UP000024635"/>
    </source>
</evidence>
<sequence length="902" mass="102103">MTTITSQDPCLRALKLDQWLEQAENFLSPYLEKKVTVVALIGRDSLNRAKGEDLNDFLRMDVFPRWTDENDTMSIQAFYCVDTNVVYLLVNGYGDFVNLQQVFPSNSEKNFFERLADTEEAEVRLLHFVSIFSHMMIFVESSTRFDISLSDMLSSVNKLRKNVREGISELLEETSKEASEWIKEGRIACPRIVFAFQRNIIRNELGYVKKREICEKLEHSLESQIYSVLKCYKLVDQTVGDSFGYIPENDAFVNVMQPVSVNVNPLSDILQIALGEELNDEADEKAERIPSFSRFLRMQLDAVRAEKSKIYETPKLDLWIKYTRAALEIIKPHSEIVTKKLLNQYVNRQLQFMRMLNAKHIKEAIARYTGASSGFGKSKAATERGRNQVFTKAEHDQKVALAIAYLDAVLVGDRDEAIAQVRAACDNLWQGGMRGCEEVSMTGNRCQLKVHATIGDASVPSSEWEMHSNDVTYLSTCSCGRRQAVRRDPFTLKEANYDFYFENKIFSCCAGLEKHVFAVLEDDDTDAEKGLWSGNENWENGEGGGSNPLFPVPSAMSRERQNPDDDTNPAVGDEEDGTGSDTGEDSVSNAEGEAIESSSQSSQDDDVHYRDMRSYLDDESVSFVKNPHTKLDEAAIAFEARLRKLRAKQVPFLEGVPHSLSPNLPPLFPSWTLTCVGPNSYYTHSYGLRDQPNLKLGGEYLYPVSVQLEVDPVSWDRDMQYVQAMEGVSSRPPPRKPRRLPAEVEKVKLFVGMEYECPRGHRFFVAENGEPLRLPKNSNARSALSRESDDEFLHRDFPLRRQCTCRKLPVQTAQLMRVHVVTPKAPITVTIQPAVEIPGQEGYFGTGEGPLQLSWARYYILQLPFIYSGPSGVWIPPVGVERVGVFKGDAIQVKYIPMLSRR</sequence>
<gene>
    <name evidence="6" type="primary">Acey_s0124.g1211</name>
    <name evidence="6" type="ORF">Y032_0124g1211</name>
</gene>
<reference evidence="7" key="1">
    <citation type="journal article" date="2015" name="Nat. Genet.">
        <title>The genome and transcriptome of the zoonotic hookworm Ancylostoma ceylanicum identify infection-specific gene families.</title>
        <authorList>
            <person name="Schwarz E.M."/>
            <person name="Hu Y."/>
            <person name="Antoshechkin I."/>
            <person name="Miller M.M."/>
            <person name="Sternberg P.W."/>
            <person name="Aroian R.V."/>
        </authorList>
    </citation>
    <scope>NUCLEOTIDE SEQUENCE</scope>
    <source>
        <strain evidence="7">HY135</strain>
    </source>
</reference>
<dbReference type="PANTHER" id="PTHR13091:SF0">
    <property type="entry name" value="NONSENSE-MEDIATED MRNA DECAY FACTOR SMG8"/>
    <property type="match status" value="1"/>
</dbReference>
<keyword evidence="7" id="KW-1185">Reference proteome</keyword>
<dbReference type="EMBL" id="JARK01001460">
    <property type="protein sequence ID" value="EYB99189.1"/>
    <property type="molecule type" value="Genomic_DNA"/>
</dbReference>
<proteinExistence type="inferred from homology"/>
<feature type="compositionally biased region" description="Acidic residues" evidence="5">
    <location>
        <begin position="564"/>
        <end position="584"/>
    </location>
</feature>
<keyword evidence="2 4" id="KW-0866">Nonsense-mediated mRNA decay</keyword>
<evidence type="ECO:0000313" key="6">
    <source>
        <dbReference type="EMBL" id="EYB99189.1"/>
    </source>
</evidence>
<comment type="caution">
    <text evidence="6">The sequence shown here is derived from an EMBL/GenBank/DDBJ whole genome shotgun (WGS) entry which is preliminary data.</text>
</comment>
<organism evidence="6 7">
    <name type="scientific">Ancylostoma ceylanicum</name>
    <dbReference type="NCBI Taxonomy" id="53326"/>
    <lineage>
        <taxon>Eukaryota</taxon>
        <taxon>Metazoa</taxon>
        <taxon>Ecdysozoa</taxon>
        <taxon>Nematoda</taxon>
        <taxon>Chromadorea</taxon>
        <taxon>Rhabditida</taxon>
        <taxon>Rhabditina</taxon>
        <taxon>Rhabditomorpha</taxon>
        <taxon>Strongyloidea</taxon>
        <taxon>Ancylostomatidae</taxon>
        <taxon>Ancylostomatinae</taxon>
        <taxon>Ancylostoma</taxon>
    </lineage>
</organism>
<dbReference type="Pfam" id="PF10220">
    <property type="entry name" value="Smg8_Smg9"/>
    <property type="match status" value="1"/>
</dbReference>
<dbReference type="OrthoDB" id="63589at2759"/>
<feature type="region of interest" description="Disordered" evidence="5">
    <location>
        <begin position="528"/>
        <end position="607"/>
    </location>
</feature>
<comment type="similarity">
    <text evidence="1 4">Belongs to the SMG8 family.</text>
</comment>
<dbReference type="PANTHER" id="PTHR13091">
    <property type="entry name" value="AMPLIFIED IN BREAST CANCER 2-RELATED"/>
    <property type="match status" value="1"/>
</dbReference>
<dbReference type="InterPro" id="IPR019354">
    <property type="entry name" value="SMG8-like"/>
</dbReference>
<evidence type="ECO:0000256" key="1">
    <source>
        <dbReference type="ARBA" id="ARBA00006443"/>
    </source>
</evidence>
<evidence type="ECO:0000256" key="2">
    <source>
        <dbReference type="ARBA" id="ARBA00023161"/>
    </source>
</evidence>
<name>A0A016T9A3_9BILA</name>
<dbReference type="AlphaFoldDB" id="A0A016T9A3"/>
<evidence type="ECO:0000256" key="4">
    <source>
        <dbReference type="RuleBase" id="RU367133"/>
    </source>
</evidence>
<evidence type="ECO:0000256" key="5">
    <source>
        <dbReference type="SAM" id="MobiDB-lite"/>
    </source>
</evidence>
<accession>A0A016T9A3</accession>
<dbReference type="STRING" id="53326.A0A016T9A3"/>